<evidence type="ECO:0000313" key="2">
    <source>
        <dbReference type="EMBL" id="MCL1635950.1"/>
    </source>
</evidence>
<dbReference type="RefSeq" id="WP_249475918.1">
    <property type="nucleotide sequence ID" value="NZ_JAMBEP010000005.1"/>
</dbReference>
<dbReference type="EMBL" id="JAMBEP010000005">
    <property type="protein sequence ID" value="MCL1635950.1"/>
    <property type="molecule type" value="Genomic_DNA"/>
</dbReference>
<evidence type="ECO:0000256" key="1">
    <source>
        <dbReference type="SAM" id="SignalP"/>
    </source>
</evidence>
<dbReference type="Pfam" id="PF19806">
    <property type="entry name" value="DUF6289"/>
    <property type="match status" value="1"/>
</dbReference>
<dbReference type="InterPro" id="IPR046256">
    <property type="entry name" value="DUF6289"/>
</dbReference>
<accession>A0ABT0MNV5</accession>
<gene>
    <name evidence="2" type="ORF">M2650_15105</name>
</gene>
<comment type="caution">
    <text evidence="2">The sequence shown here is derived from an EMBL/GenBank/DDBJ whole genome shotgun (WGS) entry which is preliminary data.</text>
</comment>
<keyword evidence="3" id="KW-1185">Reference proteome</keyword>
<evidence type="ECO:0000313" key="3">
    <source>
        <dbReference type="Proteomes" id="UP001431217"/>
    </source>
</evidence>
<organism evidence="2 3">
    <name type="scientific">Luteimonas galliterrae</name>
    <dbReference type="NCBI Taxonomy" id="2940486"/>
    <lineage>
        <taxon>Bacteria</taxon>
        <taxon>Pseudomonadati</taxon>
        <taxon>Pseudomonadota</taxon>
        <taxon>Gammaproteobacteria</taxon>
        <taxon>Lysobacterales</taxon>
        <taxon>Lysobacteraceae</taxon>
        <taxon>Luteimonas</taxon>
    </lineage>
</organism>
<feature type="signal peptide" evidence="1">
    <location>
        <begin position="1"/>
        <end position="22"/>
    </location>
</feature>
<reference evidence="2 3" key="1">
    <citation type="submission" date="2022-05" db="EMBL/GenBank/DDBJ databases">
        <title>Luteimonas sp. SX5, whole genome shotgun sequencing project.</title>
        <authorList>
            <person name="Zhao G."/>
            <person name="Shen L."/>
        </authorList>
    </citation>
    <scope>NUCLEOTIDE SEQUENCE [LARGE SCALE GENOMIC DNA]</scope>
    <source>
        <strain evidence="2 3">SX5</strain>
    </source>
</reference>
<keyword evidence="1" id="KW-0732">Signal</keyword>
<protein>
    <submittedName>
        <fullName evidence="2">DUF6289 family protein</fullName>
    </submittedName>
</protein>
<sequence>MKVKLVYAVVAVLALVSTVALAKRANEVEFVYLNGKGEVVGGKTLHCAGMTSQWGTVTPKYVTSSTPCD</sequence>
<feature type="chain" id="PRO_5047410606" evidence="1">
    <location>
        <begin position="23"/>
        <end position="69"/>
    </location>
</feature>
<dbReference type="Proteomes" id="UP001431217">
    <property type="component" value="Unassembled WGS sequence"/>
</dbReference>
<name>A0ABT0MNV5_9GAMM</name>
<proteinExistence type="predicted"/>